<dbReference type="CDD" id="cd06579">
    <property type="entry name" value="TM_PBP1_transp_AraH_like"/>
    <property type="match status" value="1"/>
</dbReference>
<evidence type="ECO:0000313" key="9">
    <source>
        <dbReference type="EMBL" id="MXP65818.1"/>
    </source>
</evidence>
<feature type="transmembrane region" description="Helical" evidence="8">
    <location>
        <begin position="106"/>
        <end position="130"/>
    </location>
</feature>
<dbReference type="GO" id="GO:0005886">
    <property type="term" value="C:plasma membrane"/>
    <property type="evidence" value="ECO:0007669"/>
    <property type="project" value="UniProtKB-SubCell"/>
</dbReference>
<comment type="subcellular location">
    <subcellularLocation>
        <location evidence="1">Cell membrane</location>
        <topology evidence="1">Multi-pass membrane protein</topology>
    </subcellularLocation>
</comment>
<evidence type="ECO:0000313" key="10">
    <source>
        <dbReference type="Proteomes" id="UP000460715"/>
    </source>
</evidence>
<evidence type="ECO:0000256" key="1">
    <source>
        <dbReference type="ARBA" id="ARBA00004651"/>
    </source>
</evidence>
<keyword evidence="6 8" id="KW-1133">Transmembrane helix</keyword>
<comment type="caution">
    <text evidence="9">The sequence shown here is derived from an EMBL/GenBank/DDBJ whole genome shotgun (WGS) entry which is preliminary data.</text>
</comment>
<dbReference type="EMBL" id="SNVJ01000028">
    <property type="protein sequence ID" value="MXP65818.1"/>
    <property type="molecule type" value="Genomic_DNA"/>
</dbReference>
<name>A0A845BG03_9PROT</name>
<dbReference type="GO" id="GO:0022857">
    <property type="term" value="F:transmembrane transporter activity"/>
    <property type="evidence" value="ECO:0007669"/>
    <property type="project" value="InterPro"/>
</dbReference>
<organism evidence="9 10">
    <name type="scientific">Teichococcus coralli</name>
    <dbReference type="NCBI Taxonomy" id="2545983"/>
    <lineage>
        <taxon>Bacteria</taxon>
        <taxon>Pseudomonadati</taxon>
        <taxon>Pseudomonadota</taxon>
        <taxon>Alphaproteobacteria</taxon>
        <taxon>Acetobacterales</taxon>
        <taxon>Roseomonadaceae</taxon>
        <taxon>Roseomonas</taxon>
    </lineage>
</organism>
<keyword evidence="2" id="KW-0813">Transport</keyword>
<keyword evidence="5 8" id="KW-0812">Transmembrane</keyword>
<keyword evidence="10" id="KW-1185">Reference proteome</keyword>
<sequence>MSAILQRLRRADTNLLQLLVLTVLIFAGMAALNPERFLRPYVFQSITFIAPELGLLAIAMMVAMLTGGIDLSVIGIANLSAILAGLFFHAVGGARGPELANLPLPTVLAGIGIALGIGVGAGAINGFLITRLRITPILATIGTGQVFTGICLVLTGGPAVVGFPKLWGMIGNGTMFGVAAPLLVFLVVAGLVWFMLARTAFGINLALIGTNPKAAVFAGLRTARTVFLSYVLTGVLASIAGILLSGRTNAAKSDYGVSYLLQAVLIAVLAGTNPAGGRGSVPGVALALVALMLLSSGLQIMRFNNFLVDLIWGGFLLLSIALTSWRSRVR</sequence>
<dbReference type="InterPro" id="IPR001851">
    <property type="entry name" value="ABC_transp_permease"/>
</dbReference>
<evidence type="ECO:0000256" key="3">
    <source>
        <dbReference type="ARBA" id="ARBA00022475"/>
    </source>
</evidence>
<feature type="transmembrane region" description="Helical" evidence="8">
    <location>
        <begin position="175"/>
        <end position="196"/>
    </location>
</feature>
<accession>A0A845BG03</accession>
<keyword evidence="3" id="KW-1003">Cell membrane</keyword>
<reference evidence="9 10" key="1">
    <citation type="submission" date="2019-03" db="EMBL/GenBank/DDBJ databases">
        <title>Roseomonas sp. a novel Roseomonas species isolated from Sea whip Gorgonian.</title>
        <authorList>
            <person name="Li F."/>
            <person name="Pan X."/>
            <person name="Huang S."/>
            <person name="Li Z."/>
            <person name="Meng B."/>
        </authorList>
    </citation>
    <scope>NUCLEOTIDE SEQUENCE [LARGE SCALE GENOMIC DNA]</scope>
    <source>
        <strain evidence="9 10">M0104</strain>
    </source>
</reference>
<evidence type="ECO:0000256" key="8">
    <source>
        <dbReference type="SAM" id="Phobius"/>
    </source>
</evidence>
<feature type="transmembrane region" description="Helical" evidence="8">
    <location>
        <begin position="257"/>
        <end position="276"/>
    </location>
</feature>
<dbReference type="Proteomes" id="UP000460715">
    <property type="component" value="Unassembled WGS sequence"/>
</dbReference>
<feature type="transmembrane region" description="Helical" evidence="8">
    <location>
        <begin position="137"/>
        <end position="163"/>
    </location>
</feature>
<dbReference type="RefSeq" id="WP_160939225.1">
    <property type="nucleotide sequence ID" value="NZ_SNVJ01000028.1"/>
</dbReference>
<feature type="transmembrane region" description="Helical" evidence="8">
    <location>
        <begin position="283"/>
        <end position="300"/>
    </location>
</feature>
<feature type="transmembrane region" description="Helical" evidence="8">
    <location>
        <begin position="46"/>
        <end position="66"/>
    </location>
</feature>
<protein>
    <submittedName>
        <fullName evidence="9">ABC transporter permease</fullName>
    </submittedName>
</protein>
<feature type="transmembrane region" description="Helical" evidence="8">
    <location>
        <begin position="73"/>
        <end position="94"/>
    </location>
</feature>
<evidence type="ECO:0000256" key="5">
    <source>
        <dbReference type="ARBA" id="ARBA00022692"/>
    </source>
</evidence>
<feature type="transmembrane region" description="Helical" evidence="8">
    <location>
        <begin position="227"/>
        <end position="245"/>
    </location>
</feature>
<dbReference type="Pfam" id="PF02653">
    <property type="entry name" value="BPD_transp_2"/>
    <property type="match status" value="1"/>
</dbReference>
<proteinExistence type="predicted"/>
<feature type="transmembrane region" description="Helical" evidence="8">
    <location>
        <begin position="306"/>
        <end position="325"/>
    </location>
</feature>
<keyword evidence="7 8" id="KW-0472">Membrane</keyword>
<dbReference type="OrthoDB" id="7947581at2"/>
<evidence type="ECO:0000256" key="4">
    <source>
        <dbReference type="ARBA" id="ARBA00022519"/>
    </source>
</evidence>
<evidence type="ECO:0000256" key="7">
    <source>
        <dbReference type="ARBA" id="ARBA00023136"/>
    </source>
</evidence>
<dbReference type="PANTHER" id="PTHR32196:SF21">
    <property type="entry name" value="ABC TRANSPORTER PERMEASE PROTEIN YPHD-RELATED"/>
    <property type="match status" value="1"/>
</dbReference>
<gene>
    <name evidence="9" type="ORF">E0493_20930</name>
</gene>
<dbReference type="PANTHER" id="PTHR32196">
    <property type="entry name" value="ABC TRANSPORTER PERMEASE PROTEIN YPHD-RELATED-RELATED"/>
    <property type="match status" value="1"/>
</dbReference>
<evidence type="ECO:0000256" key="6">
    <source>
        <dbReference type="ARBA" id="ARBA00022989"/>
    </source>
</evidence>
<dbReference type="AlphaFoldDB" id="A0A845BG03"/>
<keyword evidence="4" id="KW-0997">Cell inner membrane</keyword>
<evidence type="ECO:0000256" key="2">
    <source>
        <dbReference type="ARBA" id="ARBA00022448"/>
    </source>
</evidence>